<dbReference type="RefSeq" id="WP_303739138.1">
    <property type="nucleotide sequence ID" value="NZ_SUTK01000026.1"/>
</dbReference>
<organism evidence="2 3">
    <name type="scientific">Methanobrevibacter thaueri</name>
    <dbReference type="NCBI Taxonomy" id="190975"/>
    <lineage>
        <taxon>Archaea</taxon>
        <taxon>Methanobacteriati</taxon>
        <taxon>Methanobacteriota</taxon>
        <taxon>Methanomada group</taxon>
        <taxon>Methanobacteria</taxon>
        <taxon>Methanobacteriales</taxon>
        <taxon>Methanobacteriaceae</taxon>
        <taxon>Methanobrevibacter</taxon>
    </lineage>
</organism>
<evidence type="ECO:0000259" key="1">
    <source>
        <dbReference type="Pfam" id="PF12773"/>
    </source>
</evidence>
<feature type="domain" description="DZANK-type" evidence="1">
    <location>
        <begin position="5"/>
        <end position="51"/>
    </location>
</feature>
<dbReference type="AlphaFoldDB" id="A0A8T3VAT9"/>
<dbReference type="EMBL" id="SUTK01000026">
    <property type="protein sequence ID" value="MBE6502049.1"/>
    <property type="molecule type" value="Genomic_DNA"/>
</dbReference>
<evidence type="ECO:0000313" key="2">
    <source>
        <dbReference type="EMBL" id="MBE6502049.1"/>
    </source>
</evidence>
<dbReference type="Pfam" id="PF12773">
    <property type="entry name" value="DZR"/>
    <property type="match status" value="1"/>
</dbReference>
<comment type="caution">
    <text evidence="2">The sequence shown here is derived from an EMBL/GenBank/DDBJ whole genome shotgun (WGS) entry which is preliminary data.</text>
</comment>
<proteinExistence type="predicted"/>
<reference evidence="2" key="1">
    <citation type="submission" date="2019-04" db="EMBL/GenBank/DDBJ databases">
        <title>Evolution of Biomass-Degrading Anaerobic Consortia Revealed by Metagenomics.</title>
        <authorList>
            <person name="Peng X."/>
        </authorList>
    </citation>
    <scope>NUCLEOTIDE SEQUENCE</scope>
    <source>
        <strain evidence="2">SIG18</strain>
    </source>
</reference>
<dbReference type="InterPro" id="IPR025874">
    <property type="entry name" value="DZR"/>
</dbReference>
<evidence type="ECO:0000313" key="3">
    <source>
        <dbReference type="Proteomes" id="UP000783037"/>
    </source>
</evidence>
<dbReference type="Proteomes" id="UP000783037">
    <property type="component" value="Unassembled WGS sequence"/>
</dbReference>
<gene>
    <name evidence="2" type="ORF">E7Z79_06355</name>
</gene>
<sequence length="231" mass="26782">MANFCTNCGAKIGKDDNFCTSCGTKLKNEGNFCINCGARIGKEDKFCTKCGAKIDMPDLKQKKPLLQSVQEALEKNRERIAKEKEAEERKILKTIDEIFESDEIKSEIRKNNVRQKHVLLIKDRLKYKLVHEREKMSDEEIKYFIKTELENVNKKQETVIIPKEKEMNRKKTEKTKTVRGGHCDFKCRHCYEEFLDSGGGIVGDFDSEGYTEYYCHLGHSLSFGSFCEDYE</sequence>
<name>A0A8T3VAT9_9EURY</name>
<protein>
    <submittedName>
        <fullName evidence="2">Zinc-ribbon domain-containing protein</fullName>
    </submittedName>
</protein>
<accession>A0A8T3VAT9</accession>